<dbReference type="EMBL" id="JADNRY010000025">
    <property type="protein sequence ID" value="KAF9072281.1"/>
    <property type="molecule type" value="Genomic_DNA"/>
</dbReference>
<protein>
    <submittedName>
        <fullName evidence="2">Uncharacterized protein</fullName>
    </submittedName>
</protein>
<feature type="transmembrane region" description="Helical" evidence="1">
    <location>
        <begin position="69"/>
        <end position="91"/>
    </location>
</feature>
<keyword evidence="1" id="KW-1133">Transmembrane helix</keyword>
<reference evidence="2" key="1">
    <citation type="submission" date="2020-11" db="EMBL/GenBank/DDBJ databases">
        <authorList>
            <consortium name="DOE Joint Genome Institute"/>
            <person name="Ahrendt S."/>
            <person name="Riley R."/>
            <person name="Andreopoulos W."/>
            <person name="Labutti K."/>
            <person name="Pangilinan J."/>
            <person name="Ruiz-Duenas F.J."/>
            <person name="Barrasa J.M."/>
            <person name="Sanchez-Garcia M."/>
            <person name="Camarero S."/>
            <person name="Miyauchi S."/>
            <person name="Serrano A."/>
            <person name="Linde D."/>
            <person name="Babiker R."/>
            <person name="Drula E."/>
            <person name="Ayuso-Fernandez I."/>
            <person name="Pacheco R."/>
            <person name="Padilla G."/>
            <person name="Ferreira P."/>
            <person name="Barriuso J."/>
            <person name="Kellner H."/>
            <person name="Castanera R."/>
            <person name="Alfaro M."/>
            <person name="Ramirez L."/>
            <person name="Pisabarro A.G."/>
            <person name="Kuo A."/>
            <person name="Tritt A."/>
            <person name="Lipzen A."/>
            <person name="He G."/>
            <person name="Yan M."/>
            <person name="Ng V."/>
            <person name="Cullen D."/>
            <person name="Martin F."/>
            <person name="Rosso M.-N."/>
            <person name="Henrissat B."/>
            <person name="Hibbett D."/>
            <person name="Martinez A.T."/>
            <person name="Grigoriev I.V."/>
        </authorList>
    </citation>
    <scope>NUCLEOTIDE SEQUENCE</scope>
    <source>
        <strain evidence="2">AH 40177</strain>
    </source>
</reference>
<organism evidence="2 3">
    <name type="scientific">Rhodocollybia butyracea</name>
    <dbReference type="NCBI Taxonomy" id="206335"/>
    <lineage>
        <taxon>Eukaryota</taxon>
        <taxon>Fungi</taxon>
        <taxon>Dikarya</taxon>
        <taxon>Basidiomycota</taxon>
        <taxon>Agaricomycotina</taxon>
        <taxon>Agaricomycetes</taxon>
        <taxon>Agaricomycetidae</taxon>
        <taxon>Agaricales</taxon>
        <taxon>Marasmiineae</taxon>
        <taxon>Omphalotaceae</taxon>
        <taxon>Rhodocollybia</taxon>
    </lineage>
</organism>
<dbReference type="AlphaFoldDB" id="A0A9P5PZJ6"/>
<sequence>MYHHIHFCRRILFLGPLLPLHFRCHILFLGPLLLLPLPPYLVSRITFAVMNAMYTVQYERFFSVKRQSWAIIPMLLNSLPFSMFTVLPQMIGKRFKTRKATICLICLRMHGEFVDIEDDNMFEHVGPGYRQVFGSALASEMMQVDSEFWWS</sequence>
<keyword evidence="1" id="KW-0812">Transmembrane</keyword>
<name>A0A9P5PZJ6_9AGAR</name>
<dbReference type="Proteomes" id="UP000772434">
    <property type="component" value="Unassembled WGS sequence"/>
</dbReference>
<gene>
    <name evidence="2" type="ORF">BDP27DRAFT_425784</name>
</gene>
<keyword evidence="3" id="KW-1185">Reference proteome</keyword>
<evidence type="ECO:0000256" key="1">
    <source>
        <dbReference type="SAM" id="Phobius"/>
    </source>
</evidence>
<proteinExistence type="predicted"/>
<comment type="caution">
    <text evidence="2">The sequence shown here is derived from an EMBL/GenBank/DDBJ whole genome shotgun (WGS) entry which is preliminary data.</text>
</comment>
<accession>A0A9P5PZJ6</accession>
<evidence type="ECO:0000313" key="3">
    <source>
        <dbReference type="Proteomes" id="UP000772434"/>
    </source>
</evidence>
<keyword evidence="1" id="KW-0472">Membrane</keyword>
<evidence type="ECO:0000313" key="2">
    <source>
        <dbReference type="EMBL" id="KAF9072281.1"/>
    </source>
</evidence>